<name>A0A3N4GDD9_9ACTN</name>
<dbReference type="GO" id="GO:0016758">
    <property type="term" value="F:hexosyltransferase activity"/>
    <property type="evidence" value="ECO:0007669"/>
    <property type="project" value="InterPro"/>
</dbReference>
<dbReference type="Pfam" id="PF03033">
    <property type="entry name" value="Glyco_transf_28"/>
    <property type="match status" value="1"/>
</dbReference>
<keyword evidence="4" id="KW-1185">Reference proteome</keyword>
<comment type="caution">
    <text evidence="3">The sequence shown here is derived from an EMBL/GenBank/DDBJ whole genome shotgun (WGS) entry which is preliminary data.</text>
</comment>
<feature type="domain" description="Glycosyltransferase family 28 N-terminal" evidence="1">
    <location>
        <begin position="3"/>
        <end position="53"/>
    </location>
</feature>
<dbReference type="RefSeq" id="WP_123932720.1">
    <property type="nucleotide sequence ID" value="NZ_JBPSDP010000014.1"/>
</dbReference>
<dbReference type="PANTHER" id="PTHR48050">
    <property type="entry name" value="STEROL 3-BETA-GLUCOSYLTRANSFERASE"/>
    <property type="match status" value="1"/>
</dbReference>
<dbReference type="GO" id="GO:0005975">
    <property type="term" value="P:carbohydrate metabolic process"/>
    <property type="evidence" value="ECO:0007669"/>
    <property type="project" value="InterPro"/>
</dbReference>
<evidence type="ECO:0000259" key="1">
    <source>
        <dbReference type="Pfam" id="PF03033"/>
    </source>
</evidence>
<dbReference type="OrthoDB" id="3253247at2"/>
<evidence type="ECO:0000313" key="3">
    <source>
        <dbReference type="EMBL" id="RPA57011.1"/>
    </source>
</evidence>
<sequence length="414" mass="44702">MRIAFALHGSRGDVQPAAAVAAELVRRGHSVRLAVAADLVEPFARTAIPTTELCPSTADLLASPLIRNDLKSLNPRTRFRALREVSAYGVDQSERVMAELADDADVLVTGLLAQDRAATVAESRGIAFVPLHYCPVRVSGSVSPTYRTVPRAASRMVWTLADRIMWLSTRGADRRLRARLGLPPDRRPFSRRLRENGIPEVQVYDPALFSDLPHEWGPQRPFVGFLCPDKEIRAAINDGLDRTDAAIGFACSGPPPVYVGFGSMRAPRDRMEFVVTTLLDHGLRVIAHTDLDLLVADSRLFRVSGTVDHEALLRHCRAAVHHGGAGTTGSVLRAGIPSTVGWFSADQPIWAAALRRCGAGTGNRLSRMTAADLSALTDPGVQAAARRISERLLPLNHAVDAACEIITNAAASMA</sequence>
<evidence type="ECO:0000259" key="2">
    <source>
        <dbReference type="Pfam" id="PF06722"/>
    </source>
</evidence>
<organism evidence="3 4">
    <name type="scientific">Gordonia oryzae</name>
    <dbReference type="NCBI Taxonomy" id="2487349"/>
    <lineage>
        <taxon>Bacteria</taxon>
        <taxon>Bacillati</taxon>
        <taxon>Actinomycetota</taxon>
        <taxon>Actinomycetes</taxon>
        <taxon>Mycobacteriales</taxon>
        <taxon>Gordoniaceae</taxon>
        <taxon>Gordonia</taxon>
    </lineage>
</organism>
<dbReference type="Pfam" id="PF06722">
    <property type="entry name" value="EryCIII-like_C"/>
    <property type="match status" value="1"/>
</dbReference>
<dbReference type="SUPFAM" id="SSF53756">
    <property type="entry name" value="UDP-Glycosyltransferase/glycogen phosphorylase"/>
    <property type="match status" value="1"/>
</dbReference>
<dbReference type="InterPro" id="IPR010610">
    <property type="entry name" value="EryCIII-like_C"/>
</dbReference>
<feature type="domain" description="Erythromycin biosynthesis protein CIII-like C-terminal" evidence="2">
    <location>
        <begin position="302"/>
        <end position="390"/>
    </location>
</feature>
<protein>
    <submittedName>
        <fullName evidence="3">Glycosyltransferase</fullName>
    </submittedName>
</protein>
<dbReference type="Proteomes" id="UP000267536">
    <property type="component" value="Unassembled WGS sequence"/>
</dbReference>
<dbReference type="InterPro" id="IPR002213">
    <property type="entry name" value="UDP_glucos_trans"/>
</dbReference>
<dbReference type="CDD" id="cd03784">
    <property type="entry name" value="GT1_Gtf-like"/>
    <property type="match status" value="1"/>
</dbReference>
<gene>
    <name evidence="3" type="ORF">EF294_20050</name>
</gene>
<accession>A0A3N4GDD9</accession>
<dbReference type="GO" id="GO:0008194">
    <property type="term" value="F:UDP-glycosyltransferase activity"/>
    <property type="evidence" value="ECO:0007669"/>
    <property type="project" value="InterPro"/>
</dbReference>
<dbReference type="AlphaFoldDB" id="A0A3N4GDD9"/>
<reference evidence="3 4" key="1">
    <citation type="submission" date="2018-11" db="EMBL/GenBank/DDBJ databases">
        <title>Draft genome sequence of Gordonia sp. RS15-1S isolated from rice stems.</title>
        <authorList>
            <person name="Muangham S."/>
        </authorList>
    </citation>
    <scope>NUCLEOTIDE SEQUENCE [LARGE SCALE GENOMIC DNA]</scope>
    <source>
        <strain evidence="3 4">RS15-1S</strain>
    </source>
</reference>
<dbReference type="PANTHER" id="PTHR48050:SF13">
    <property type="entry name" value="STEROL 3-BETA-GLUCOSYLTRANSFERASE UGT80A2"/>
    <property type="match status" value="1"/>
</dbReference>
<dbReference type="InterPro" id="IPR004276">
    <property type="entry name" value="GlycoTrans_28_N"/>
</dbReference>
<dbReference type="GO" id="GO:0033072">
    <property type="term" value="P:vancomycin biosynthetic process"/>
    <property type="evidence" value="ECO:0007669"/>
    <property type="project" value="UniProtKB-ARBA"/>
</dbReference>
<proteinExistence type="predicted"/>
<dbReference type="InterPro" id="IPR050426">
    <property type="entry name" value="Glycosyltransferase_28"/>
</dbReference>
<dbReference type="Gene3D" id="3.40.50.2000">
    <property type="entry name" value="Glycogen Phosphorylase B"/>
    <property type="match status" value="2"/>
</dbReference>
<keyword evidence="3" id="KW-0808">Transferase</keyword>
<evidence type="ECO:0000313" key="4">
    <source>
        <dbReference type="Proteomes" id="UP000267536"/>
    </source>
</evidence>
<dbReference type="EMBL" id="RKMH01000020">
    <property type="protein sequence ID" value="RPA57011.1"/>
    <property type="molecule type" value="Genomic_DNA"/>
</dbReference>